<sequence length="210" mass="23594">MKKRIIMLFVLVMGTHYIHAQERQETLFGEKLTISNIGVMVEPGIQVTQLSREAAGFFQFRGGLIFNDKFTFGGFFGQLLNDVRPETFANSLPDRAHLDSWTAGGFLEYTVFSNKLIHFTFPLSAGVMEVEIDHEGRDFDYDESKTLFVEPRALLEVNLHKFARLNAGVGYRVMGNIVENAAGVPTPGNAFTFQVGLKMGIFSFNQLKNN</sequence>
<reference evidence="2" key="1">
    <citation type="submission" date="2017-04" db="EMBL/GenBank/DDBJ databases">
        <authorList>
            <person name="Varghese N."/>
            <person name="Submissions S."/>
        </authorList>
    </citation>
    <scope>NUCLEOTIDE SEQUENCE [LARGE SCALE GENOMIC DNA]</scope>
    <source>
        <strain evidence="2">DSM 16537</strain>
    </source>
</reference>
<name>A0A1W2H2Y3_9BACT</name>
<evidence type="ECO:0000313" key="2">
    <source>
        <dbReference type="Proteomes" id="UP000192333"/>
    </source>
</evidence>
<dbReference type="EMBL" id="LT838813">
    <property type="protein sequence ID" value="SMD43293.1"/>
    <property type="molecule type" value="Genomic_DNA"/>
</dbReference>
<evidence type="ECO:0000313" key="1">
    <source>
        <dbReference type="EMBL" id="SMD43293.1"/>
    </source>
</evidence>
<evidence type="ECO:0008006" key="3">
    <source>
        <dbReference type="Google" id="ProtNLM"/>
    </source>
</evidence>
<dbReference type="OrthoDB" id="825661at2"/>
<gene>
    <name evidence="1" type="ORF">SAMN00777080_1881</name>
</gene>
<keyword evidence="2" id="KW-1185">Reference proteome</keyword>
<dbReference type="STRING" id="758820.SAMN00777080_1881"/>
<proteinExistence type="predicted"/>
<accession>A0A1W2H2Y3</accession>
<dbReference type="Proteomes" id="UP000192333">
    <property type="component" value="Chromosome I"/>
</dbReference>
<dbReference type="AlphaFoldDB" id="A0A1W2H2Y3"/>
<organism evidence="1 2">
    <name type="scientific">Aquiflexum balticum DSM 16537</name>
    <dbReference type="NCBI Taxonomy" id="758820"/>
    <lineage>
        <taxon>Bacteria</taxon>
        <taxon>Pseudomonadati</taxon>
        <taxon>Bacteroidota</taxon>
        <taxon>Cytophagia</taxon>
        <taxon>Cytophagales</taxon>
        <taxon>Cyclobacteriaceae</taxon>
        <taxon>Aquiflexum</taxon>
    </lineage>
</organism>
<protein>
    <recommendedName>
        <fullName evidence="3">Outer membrane protein beta-barrel domain-containing protein</fullName>
    </recommendedName>
</protein>
<dbReference type="RefSeq" id="WP_084120030.1">
    <property type="nucleotide sequence ID" value="NZ_LT838813.1"/>
</dbReference>